<gene>
    <name evidence="1" type="ORF">EBB54_15430</name>
</gene>
<protein>
    <recommendedName>
        <fullName evidence="3">Capsule polysaccharide biosynthesis protein</fullName>
    </recommendedName>
</protein>
<keyword evidence="2" id="KW-1185">Reference proteome</keyword>
<evidence type="ECO:0000313" key="2">
    <source>
        <dbReference type="Proteomes" id="UP000274920"/>
    </source>
</evidence>
<dbReference type="AlphaFoldDB" id="A0A3R8JPL0"/>
<evidence type="ECO:0008006" key="3">
    <source>
        <dbReference type="Google" id="ProtNLM"/>
    </source>
</evidence>
<dbReference type="RefSeq" id="WP_125128050.1">
    <property type="nucleotide sequence ID" value="NZ_RHJS01000002.1"/>
</dbReference>
<dbReference type="EMBL" id="RHJS01000002">
    <property type="protein sequence ID" value="RRK32590.1"/>
    <property type="molecule type" value="Genomic_DNA"/>
</dbReference>
<evidence type="ECO:0000313" key="1">
    <source>
        <dbReference type="EMBL" id="RRK32590.1"/>
    </source>
</evidence>
<dbReference type="Proteomes" id="UP000274920">
    <property type="component" value="Unassembled WGS sequence"/>
</dbReference>
<organism evidence="1 2">
    <name type="scientific">Schaedlerella arabinosiphila</name>
    <dbReference type="NCBI Taxonomy" id="2044587"/>
    <lineage>
        <taxon>Bacteria</taxon>
        <taxon>Bacillati</taxon>
        <taxon>Bacillota</taxon>
        <taxon>Clostridia</taxon>
        <taxon>Lachnospirales</taxon>
        <taxon>Lachnospiraceae</taxon>
        <taxon>Schaedlerella</taxon>
    </lineage>
</organism>
<comment type="caution">
    <text evidence="1">The sequence shown here is derived from an EMBL/GenBank/DDBJ whole genome shotgun (WGS) entry which is preliminary data.</text>
</comment>
<accession>A0A3R8JPL0</accession>
<proteinExistence type="predicted"/>
<sequence>MKFLKKTIKDEKRKYEYASGAGWDKILKENHKFFDKNPYAEIVLSEMSDRRNIGKSIKMFKSIGKIIAFPILSIINRSKKEKRWQKEKGIIISYLDRENDWGLIWPVAQELECKKVYFYFFVDKEVYKAHKTELRDLSYATVYSTEKLGDKRNVFLTISDLADAFRNAKTISNIISRYSLGSYLEYVSEFISYRAFSNGLYRRYFQNCRFSYSLGNRIFGFLHQKYGIQHFAMQHGEHNEASLRVWSAFTKSNVYLAFTYGSVHEALFKKGYGTNAIAVGSMLTRKKVETEKKNKIVYFTDSAWITSNKTYDREIKRSLDEFIELYNRNKDQYTFSLKLHPNDDEKYFKTYSSLFGNEITIESGGRSATDVLAETNICISLGSTVSIQAIKMGVIAVQLIRKWDIFPEQPYAYRVKGLDEVDKVIYNAELRADITRKQQEIIMGYDKNIEHPEEEVVRIIMNNINFNGQRSEENA</sequence>
<name>A0A3R8JPL0_9FIRM</name>
<reference evidence="1" key="1">
    <citation type="submission" date="2018-10" db="EMBL/GenBank/DDBJ databases">
        <title>Schaedlerella arabinophila gen. nov. sp. nov., isolated from the mouse intestinal tract and comparative analysis with the genome of the closely related altered Schaedler flora strain ASF502.</title>
        <authorList>
            <person name="Miyake S."/>
            <person name="Soh M."/>
            <person name="Seedorf H."/>
        </authorList>
    </citation>
    <scope>NUCLEOTIDE SEQUENCE [LARGE SCALE GENOMIC DNA]</scope>
    <source>
        <strain evidence="1">DSM 106076</strain>
    </source>
</reference>